<dbReference type="EMBL" id="WUYZ01000001">
    <property type="protein sequence ID" value="NKS26226.1"/>
    <property type="molecule type" value="Genomic_DNA"/>
</dbReference>
<feature type="region of interest" description="Disordered" evidence="1">
    <location>
        <begin position="141"/>
        <end position="160"/>
    </location>
</feature>
<proteinExistence type="predicted"/>
<comment type="caution">
    <text evidence="2">The sequence shown here is derived from an EMBL/GenBank/DDBJ whole genome shotgun (WGS) entry which is preliminary data.</text>
</comment>
<evidence type="ECO:0000313" key="2">
    <source>
        <dbReference type="EMBL" id="NKS26226.1"/>
    </source>
</evidence>
<name>A0AAE4ZGS5_RHOHA</name>
<dbReference type="AlphaFoldDB" id="A0AAE4ZGS5"/>
<evidence type="ECO:0000313" key="3">
    <source>
        <dbReference type="Proteomes" id="UP000605618"/>
    </source>
</evidence>
<dbReference type="Pfam" id="PF14042">
    <property type="entry name" value="DUF4247"/>
    <property type="match status" value="1"/>
</dbReference>
<accession>A0AAE4ZGS5</accession>
<dbReference type="Proteomes" id="UP000605618">
    <property type="component" value="Unassembled WGS sequence"/>
</dbReference>
<gene>
    <name evidence="2" type="ORF">GS505_10385</name>
</gene>
<reference evidence="2" key="1">
    <citation type="journal article" date="2020" name="Environ. Microbiol.">
        <title>The novel and transferable erm(51) gene confers Macrolides, Lincosamides, and Streptogramins B (MLSB) resistance to clonal Rhodococcus equi in the environment.</title>
        <authorList>
            <person name="Huber L."/>
            <person name="Giguere S."/>
            <person name="Slovis N.M."/>
            <person name="Alvarez-Narvaez S."/>
            <person name="Hart K.A."/>
            <person name="Greiter M."/>
            <person name="Morris E.R.A."/>
            <person name="Cohen N.D."/>
        </authorList>
    </citation>
    <scope>NUCLEOTIDE SEQUENCE</scope>
    <source>
        <strain evidence="2">Lh_141_1</strain>
    </source>
</reference>
<dbReference type="InterPro" id="IPR025341">
    <property type="entry name" value="DUF4247"/>
</dbReference>
<evidence type="ECO:0000256" key="1">
    <source>
        <dbReference type="SAM" id="MobiDB-lite"/>
    </source>
</evidence>
<organism evidence="2 3">
    <name type="scientific">Rhodococcus hoagii</name>
    <name type="common">Corynebacterium equii</name>
    <dbReference type="NCBI Taxonomy" id="43767"/>
    <lineage>
        <taxon>Bacteria</taxon>
        <taxon>Bacillati</taxon>
        <taxon>Actinomycetota</taxon>
        <taxon>Actinomycetes</taxon>
        <taxon>Mycobacteriales</taxon>
        <taxon>Nocardiaceae</taxon>
        <taxon>Prescottella</taxon>
    </lineage>
</organism>
<sequence>MALAHLASVSGGRRRHRGLDREPVAAVRRVVAGALLGAVVALTAGCGGSNVRDHLADRFEHRGSQGDITNYWSPDPVGTTVTRIVDEDEPAARKADGGNEYLRYNDDIVTVGPAAGGGSNISVEDLDGRYRGGHFVYLGPGFTPGSPAAGNTSGGSGDAK</sequence>
<protein>
    <submittedName>
        <fullName evidence="2">DUF4247 domain-containing protein</fullName>
    </submittedName>
</protein>